<comment type="caution">
    <text evidence="2">The sequence shown here is derived from an EMBL/GenBank/DDBJ whole genome shotgun (WGS) entry which is preliminary data.</text>
</comment>
<dbReference type="EMBL" id="BRYB01002944">
    <property type="protein sequence ID" value="GMI27913.1"/>
    <property type="molecule type" value="Genomic_DNA"/>
</dbReference>
<feature type="non-terminal residue" evidence="2">
    <location>
        <position position="448"/>
    </location>
</feature>
<proteinExistence type="predicted"/>
<feature type="compositionally biased region" description="Low complexity" evidence="1">
    <location>
        <begin position="134"/>
        <end position="145"/>
    </location>
</feature>
<feature type="region of interest" description="Disordered" evidence="1">
    <location>
        <begin position="99"/>
        <end position="164"/>
    </location>
</feature>
<dbReference type="Proteomes" id="UP001165060">
    <property type="component" value="Unassembled WGS sequence"/>
</dbReference>
<evidence type="ECO:0000313" key="3">
    <source>
        <dbReference type="Proteomes" id="UP001165060"/>
    </source>
</evidence>
<keyword evidence="3" id="KW-1185">Reference proteome</keyword>
<organism evidence="2 3">
    <name type="scientific">Tetraparma gracilis</name>
    <dbReference type="NCBI Taxonomy" id="2962635"/>
    <lineage>
        <taxon>Eukaryota</taxon>
        <taxon>Sar</taxon>
        <taxon>Stramenopiles</taxon>
        <taxon>Ochrophyta</taxon>
        <taxon>Bolidophyceae</taxon>
        <taxon>Parmales</taxon>
        <taxon>Triparmaceae</taxon>
        <taxon>Tetraparma</taxon>
    </lineage>
</organism>
<evidence type="ECO:0000256" key="1">
    <source>
        <dbReference type="SAM" id="MobiDB-lite"/>
    </source>
</evidence>
<evidence type="ECO:0000313" key="2">
    <source>
        <dbReference type="EMBL" id="GMI27913.1"/>
    </source>
</evidence>
<accession>A0ABQ6ML53</accession>
<gene>
    <name evidence="2" type="ORF">TeGR_g2409</name>
</gene>
<name>A0ABQ6ML53_9STRA</name>
<protein>
    <submittedName>
        <fullName evidence="2">Uncharacterized protein</fullName>
    </submittedName>
</protein>
<reference evidence="2 3" key="1">
    <citation type="journal article" date="2023" name="Commun. Biol.">
        <title>Genome analysis of Parmales, the sister group of diatoms, reveals the evolutionary specialization of diatoms from phago-mixotrophs to photoautotrophs.</title>
        <authorList>
            <person name="Ban H."/>
            <person name="Sato S."/>
            <person name="Yoshikawa S."/>
            <person name="Yamada K."/>
            <person name="Nakamura Y."/>
            <person name="Ichinomiya M."/>
            <person name="Sato N."/>
            <person name="Blanc-Mathieu R."/>
            <person name="Endo H."/>
            <person name="Kuwata A."/>
            <person name="Ogata H."/>
        </authorList>
    </citation>
    <scope>NUCLEOTIDE SEQUENCE [LARGE SCALE GENOMIC DNA]</scope>
</reference>
<sequence length="448" mass="46681">MLLCFRRGRHTPVTAVGLVFPGEGEGVPRGYEALQRTPAGGDATLAAEGGREGLLVVRQRLRLVERLAPEAVVEGVFRGGDAHVSVVYGTGGVVDRVADGVPIKGPRHGKARAWGGPEGSGGESQDGSDDDDLSQSTDTTTTNTADPPPPPDDGPEDPQAANDAGVTRADIRRAVSGSRAAYLASLPPGKARYAALLLTAAYRQGGGGHALAVAEARRLVADGWFGEGPGDARLLEDVLAAVCDAVLGMSRAAAFPAAVALCREAVKKYPDMDVKCTGGILRLYTYVQSYMGTAPTRNELTSPFHNSASSPPDAAETLVADAKSGMKSLVNSVLVEGARKGGEEDGGARWVGGRGNEPWIRGLVLSVVGETLTRVELTAHAQRVLTLCTRHGGPSGGDSFWVEMVRIGKRVFGGQAQQVRAAARRELPRSGAAALLLAFFGARSCFPN</sequence>